<evidence type="ECO:0000313" key="1">
    <source>
        <dbReference type="EMBL" id="GBM68005.1"/>
    </source>
</evidence>
<gene>
    <name evidence="1" type="ORF">AVEN_102742_1</name>
</gene>
<comment type="caution">
    <text evidence="1">The sequence shown here is derived from an EMBL/GenBank/DDBJ whole genome shotgun (WGS) entry which is preliminary data.</text>
</comment>
<accession>A0A4Y2HS12</accession>
<keyword evidence="2" id="KW-1185">Reference proteome</keyword>
<dbReference type="Proteomes" id="UP000499080">
    <property type="component" value="Unassembled WGS sequence"/>
</dbReference>
<reference evidence="1 2" key="1">
    <citation type="journal article" date="2019" name="Sci. Rep.">
        <title>Orb-weaving spider Araneus ventricosus genome elucidates the spidroin gene catalogue.</title>
        <authorList>
            <person name="Kono N."/>
            <person name="Nakamura H."/>
            <person name="Ohtoshi R."/>
            <person name="Moran D.A.P."/>
            <person name="Shinohara A."/>
            <person name="Yoshida Y."/>
            <person name="Fujiwara M."/>
            <person name="Mori M."/>
            <person name="Tomita M."/>
            <person name="Arakawa K."/>
        </authorList>
    </citation>
    <scope>NUCLEOTIDE SEQUENCE [LARGE SCALE GENOMIC DNA]</scope>
</reference>
<protein>
    <submittedName>
        <fullName evidence="1">Uncharacterized protein</fullName>
    </submittedName>
</protein>
<dbReference type="AlphaFoldDB" id="A0A4Y2HS12"/>
<evidence type="ECO:0000313" key="2">
    <source>
        <dbReference type="Proteomes" id="UP000499080"/>
    </source>
</evidence>
<dbReference type="EMBL" id="BGPR01002117">
    <property type="protein sequence ID" value="GBM68005.1"/>
    <property type="molecule type" value="Genomic_DNA"/>
</dbReference>
<name>A0A4Y2HS12_ARAVE</name>
<proteinExistence type="predicted"/>
<organism evidence="1 2">
    <name type="scientific">Araneus ventricosus</name>
    <name type="common">Orbweaver spider</name>
    <name type="synonym">Epeira ventricosa</name>
    <dbReference type="NCBI Taxonomy" id="182803"/>
    <lineage>
        <taxon>Eukaryota</taxon>
        <taxon>Metazoa</taxon>
        <taxon>Ecdysozoa</taxon>
        <taxon>Arthropoda</taxon>
        <taxon>Chelicerata</taxon>
        <taxon>Arachnida</taxon>
        <taxon>Araneae</taxon>
        <taxon>Araneomorphae</taxon>
        <taxon>Entelegynae</taxon>
        <taxon>Araneoidea</taxon>
        <taxon>Araneidae</taxon>
        <taxon>Araneus</taxon>
    </lineage>
</organism>
<sequence length="245" mass="27541">MCPKKCVTPHTGSVADRTNLSRSQQATHLQERLKVEGGSSPIRPGPHRVQRTDLPYFCGEVRNKCPKWERRVRTTPFLSQTEIDSSASGEQTSLLAMLSAELDSVADRYRDSCLQFSRGRVRTTPFLSQTEIDSSASGGKHPRYSYALQNSTPAVNPDTGTLSPVQNFVQYPYSTQRFDCASVLKWLKKIAVPEYFSRNIRHSKICAVLNELKQEVNLPERLQEDPPPSGQALTWTDPSYFCGED</sequence>